<name>A0A1H6FFC7_9GAMM</name>
<organism evidence="1 2">
    <name type="scientific">Candidatus Venteria ishoeyi</name>
    <dbReference type="NCBI Taxonomy" id="1899563"/>
    <lineage>
        <taxon>Bacteria</taxon>
        <taxon>Pseudomonadati</taxon>
        <taxon>Pseudomonadota</taxon>
        <taxon>Gammaproteobacteria</taxon>
        <taxon>Thiotrichales</taxon>
        <taxon>Thiotrichaceae</taxon>
        <taxon>Venteria</taxon>
    </lineage>
</organism>
<dbReference type="OrthoDB" id="9804823at2"/>
<accession>A0A1H6FFC7</accession>
<keyword evidence="1" id="KW-0540">Nuclease</keyword>
<dbReference type="Gene3D" id="3.40.50.1010">
    <property type="entry name" value="5'-nuclease"/>
    <property type="match status" value="2"/>
</dbReference>
<dbReference type="InterPro" id="IPR029060">
    <property type="entry name" value="PIN-like_dom_sf"/>
</dbReference>
<gene>
    <name evidence="1" type="primary">vapC_10</name>
    <name evidence="1" type="ORF">MBHS_04011</name>
</gene>
<dbReference type="EMBL" id="FMSV02000543">
    <property type="protein sequence ID" value="SEH08121.1"/>
    <property type="molecule type" value="Genomic_DNA"/>
</dbReference>
<proteinExistence type="predicted"/>
<protein>
    <submittedName>
        <fullName evidence="1">tRNA(fMet)-specific endonuclease VapC</fullName>
        <ecNumber evidence="1">3.1.-.-</ecNumber>
    </submittedName>
</protein>
<keyword evidence="1" id="KW-0378">Hydrolase</keyword>
<dbReference type="GO" id="GO:0004519">
    <property type="term" value="F:endonuclease activity"/>
    <property type="evidence" value="ECO:0007669"/>
    <property type="project" value="UniProtKB-KW"/>
</dbReference>
<keyword evidence="1" id="KW-0255">Endonuclease</keyword>
<dbReference type="SUPFAM" id="SSF88723">
    <property type="entry name" value="PIN domain-like"/>
    <property type="match status" value="1"/>
</dbReference>
<dbReference type="RefSeq" id="WP_103921698.1">
    <property type="nucleotide sequence ID" value="NZ_FMSV02000543.1"/>
</dbReference>
<keyword evidence="2" id="KW-1185">Reference proteome</keyword>
<dbReference type="EC" id="3.1.-.-" evidence="1"/>
<dbReference type="GO" id="GO:0016787">
    <property type="term" value="F:hydrolase activity"/>
    <property type="evidence" value="ECO:0007669"/>
    <property type="project" value="UniProtKB-KW"/>
</dbReference>
<dbReference type="AlphaFoldDB" id="A0A1H6FFC7"/>
<reference evidence="1 2" key="1">
    <citation type="submission" date="2016-10" db="EMBL/GenBank/DDBJ databases">
        <authorList>
            <person name="de Groot N.N."/>
        </authorList>
    </citation>
    <scope>NUCLEOTIDE SEQUENCE [LARGE SCALE GENOMIC DNA]</scope>
    <source>
        <strain evidence="1">MBHS1</strain>
    </source>
</reference>
<evidence type="ECO:0000313" key="2">
    <source>
        <dbReference type="Proteomes" id="UP000236724"/>
    </source>
</evidence>
<dbReference type="Proteomes" id="UP000236724">
    <property type="component" value="Unassembled WGS sequence"/>
</dbReference>
<evidence type="ECO:0000313" key="1">
    <source>
        <dbReference type="EMBL" id="SEH08121.1"/>
    </source>
</evidence>
<sequence>MTLRYLLDTNILSEPLRKVPNPAVLTQIQKHQQEIATAAQVLYKIIRGAHHLPDAPKRTAILSYVENFIRAKLPVLPYDEIAAIAKTHDLILVTRNMTDFKNFSGLEVENWFLSQ</sequence>